<keyword evidence="3" id="KW-1185">Reference proteome</keyword>
<organism evidence="2 3">
    <name type="scientific">Oryzomicrobium terrae</name>
    <dbReference type="NCBI Taxonomy" id="1735038"/>
    <lineage>
        <taxon>Bacteria</taxon>
        <taxon>Pseudomonadati</taxon>
        <taxon>Pseudomonadota</taxon>
        <taxon>Betaproteobacteria</taxon>
        <taxon>Rhodocyclales</taxon>
        <taxon>Rhodocyclaceae</taxon>
        <taxon>Oryzomicrobium</taxon>
    </lineage>
</organism>
<dbReference type="EMBL" id="CP022579">
    <property type="protein sequence ID" value="QEL63534.1"/>
    <property type="molecule type" value="Genomic_DNA"/>
</dbReference>
<evidence type="ECO:0000259" key="1">
    <source>
        <dbReference type="Pfam" id="PF08670"/>
    </source>
</evidence>
<dbReference type="RefSeq" id="WP_149424508.1">
    <property type="nucleotide sequence ID" value="NZ_CP022579.1"/>
</dbReference>
<evidence type="ECO:0000313" key="3">
    <source>
        <dbReference type="Proteomes" id="UP000323671"/>
    </source>
</evidence>
<sequence length="153" mass="17080">MPDRSWLIDHAALLRTSYRRLTGTDLVAPHLSPAAALEALLTAPYALVSHDTRDDPIFNFANPAALALFAMDWPTFTALPSRYSAEAPNREERARLLQRVTDHGYIADYQGIRIARTGQRFRVSGATVWNLVDETGACHGQAARLPRWELLPD</sequence>
<feature type="domain" description="MEKHLA" evidence="1">
    <location>
        <begin position="9"/>
        <end position="149"/>
    </location>
</feature>
<dbReference type="AlphaFoldDB" id="A0A5C1E481"/>
<reference evidence="2 3" key="1">
    <citation type="submission" date="2017-07" db="EMBL/GenBank/DDBJ databases">
        <title>Complete genome sequence of Oryzomicrobium terrae TPP412.</title>
        <authorList>
            <person name="Chiu L.-W."/>
            <person name="Lo K.-J."/>
            <person name="Tsai Y.-M."/>
            <person name="Lin S.-S."/>
            <person name="Kuo C.-H."/>
            <person name="Liu C.-T."/>
        </authorList>
    </citation>
    <scope>NUCLEOTIDE SEQUENCE [LARGE SCALE GENOMIC DNA]</scope>
    <source>
        <strain evidence="2 3">TPP412</strain>
    </source>
</reference>
<dbReference type="Proteomes" id="UP000323671">
    <property type="component" value="Chromosome"/>
</dbReference>
<name>A0A5C1E481_9RHOO</name>
<dbReference type="InterPro" id="IPR013978">
    <property type="entry name" value="MEKHLA"/>
</dbReference>
<dbReference type="Pfam" id="PF08670">
    <property type="entry name" value="MEKHLA"/>
    <property type="match status" value="1"/>
</dbReference>
<proteinExistence type="predicted"/>
<accession>A0A5C1E481</accession>
<gene>
    <name evidence="2" type="ORF">OTERR_00580</name>
</gene>
<protein>
    <recommendedName>
        <fullName evidence="1">MEKHLA domain-containing protein</fullName>
    </recommendedName>
</protein>
<dbReference type="KEGG" id="otr:OTERR_00580"/>
<evidence type="ECO:0000313" key="2">
    <source>
        <dbReference type="EMBL" id="QEL63534.1"/>
    </source>
</evidence>